<keyword evidence="1" id="KW-0732">Signal</keyword>
<evidence type="ECO:0000256" key="1">
    <source>
        <dbReference type="SAM" id="SignalP"/>
    </source>
</evidence>
<dbReference type="Proteomes" id="UP000035680">
    <property type="component" value="Unassembled WGS sequence"/>
</dbReference>
<keyword evidence="2" id="KW-1185">Reference proteome</keyword>
<dbReference type="AlphaFoldDB" id="A0A0K0EYW6"/>
<proteinExistence type="predicted"/>
<dbReference type="WBParaSite" id="SVE_0172500.1">
    <property type="protein sequence ID" value="SVE_0172500.1"/>
    <property type="gene ID" value="SVE_0172500"/>
</dbReference>
<reference evidence="3" key="2">
    <citation type="submission" date="2015-08" db="UniProtKB">
        <authorList>
            <consortium name="WormBaseParasite"/>
        </authorList>
    </citation>
    <scope>IDENTIFICATION</scope>
</reference>
<name>A0A0K0EYW6_STRVS</name>
<evidence type="ECO:0000313" key="3">
    <source>
        <dbReference type="WBParaSite" id="SVE_0172500.1"/>
    </source>
</evidence>
<evidence type="ECO:0000313" key="2">
    <source>
        <dbReference type="Proteomes" id="UP000035680"/>
    </source>
</evidence>
<protein>
    <submittedName>
        <fullName evidence="3">Cystatin domain-containing protein</fullName>
    </submittedName>
</protein>
<reference evidence="2" key="1">
    <citation type="submission" date="2014-07" db="EMBL/GenBank/DDBJ databases">
        <authorList>
            <person name="Martin A.A"/>
            <person name="De Silva N."/>
        </authorList>
    </citation>
    <scope>NUCLEOTIDE SEQUENCE</scope>
</reference>
<feature type="chain" id="PRO_5005328866" evidence="1">
    <location>
        <begin position="21"/>
        <end position="170"/>
    </location>
</feature>
<accession>A0A0K0EYW6</accession>
<sequence>MKYLSIFIVLAIVIFVTINAKKCSLPFSARNHPGPPEWVNWGGKYPLNAQFIAKEATKLFYECGYHNFKFIEVYQKQKRCIEPAMRYRVRYYAKKCNKSIVITTCKKGKGKKKCQKVEQIRLVDCYQKAKQFQAIFKDDVHNDRLRLNVTNLENGNSCALVIKYNIHNDF</sequence>
<feature type="signal peptide" evidence="1">
    <location>
        <begin position="1"/>
        <end position="20"/>
    </location>
</feature>
<organism evidence="2 3">
    <name type="scientific">Strongyloides venezuelensis</name>
    <name type="common">Threadworm</name>
    <dbReference type="NCBI Taxonomy" id="75913"/>
    <lineage>
        <taxon>Eukaryota</taxon>
        <taxon>Metazoa</taxon>
        <taxon>Ecdysozoa</taxon>
        <taxon>Nematoda</taxon>
        <taxon>Chromadorea</taxon>
        <taxon>Rhabditida</taxon>
        <taxon>Tylenchina</taxon>
        <taxon>Panagrolaimomorpha</taxon>
        <taxon>Strongyloidoidea</taxon>
        <taxon>Strongyloididae</taxon>
        <taxon>Strongyloides</taxon>
    </lineage>
</organism>